<accession>A0A1X6YRX7</accession>
<keyword evidence="1 4" id="KW-0560">Oxidoreductase</keyword>
<evidence type="ECO:0000313" key="5">
    <source>
        <dbReference type="Proteomes" id="UP000193061"/>
    </source>
</evidence>
<keyword evidence="5" id="KW-1185">Reference proteome</keyword>
<dbReference type="EMBL" id="FWFX01000003">
    <property type="protein sequence ID" value="SLN29321.1"/>
    <property type="molecule type" value="Genomic_DNA"/>
</dbReference>
<proteinExistence type="predicted"/>
<dbReference type="InterPro" id="IPR006140">
    <property type="entry name" value="D-isomer_DH_NAD-bd"/>
</dbReference>
<sequence length="321" mass="34911">MKSPVVILHTDNPEPAHAILHREHGDLEIHTCDTYEGLPDLVTQTKAEVIFSVRFNGTPTFPRQALIDAPSVKWVSVGGSGIDHLIPWNPGELDVTNAAGVAADMMAQYALGGMLHFSLGLPCFQAAQARREWISGKVEPIDGKTVLIIGLGKTGEAVAARCKAMEMHTIGVRARPKATPNVDRVCGMEDLSSLWGQADFIVTCVPLLDSTRGIVGPDAFEAMKDTAVIIDVSRGGVIDETSLINALENKRIRGAALDVFMTEPLPSDHISWGLDNVIITPHCSSVYDGWDLKSVEMFSENLMRYRKGEALNNIVNPERGY</sequence>
<keyword evidence="2" id="KW-0520">NAD</keyword>
<evidence type="ECO:0000259" key="3">
    <source>
        <dbReference type="Pfam" id="PF02826"/>
    </source>
</evidence>
<dbReference type="OrthoDB" id="7374922at2"/>
<dbReference type="AlphaFoldDB" id="A0A1X6YRX7"/>
<dbReference type="EC" id="1.1.1.79" evidence="4"/>
<dbReference type="GO" id="GO:0030267">
    <property type="term" value="F:glyoxylate reductase (NADPH) activity"/>
    <property type="evidence" value="ECO:0007669"/>
    <property type="project" value="UniProtKB-EC"/>
</dbReference>
<reference evidence="4 5" key="1">
    <citation type="submission" date="2017-03" db="EMBL/GenBank/DDBJ databases">
        <authorList>
            <person name="Afonso C.L."/>
            <person name="Miller P.J."/>
            <person name="Scott M.A."/>
            <person name="Spackman E."/>
            <person name="Goraichik I."/>
            <person name="Dimitrov K.M."/>
            <person name="Suarez D.L."/>
            <person name="Swayne D.E."/>
        </authorList>
    </citation>
    <scope>NUCLEOTIDE SEQUENCE [LARGE SCALE GENOMIC DNA]</scope>
    <source>
        <strain evidence="4 5">CECT 7450</strain>
    </source>
</reference>
<evidence type="ECO:0000313" key="4">
    <source>
        <dbReference type="EMBL" id="SLN29321.1"/>
    </source>
</evidence>
<dbReference type="Proteomes" id="UP000193061">
    <property type="component" value="Unassembled WGS sequence"/>
</dbReference>
<protein>
    <submittedName>
        <fullName evidence="4">Glyoxylate/hydroxypyruvate reductase A</fullName>
        <ecNumber evidence="4">1.1.1.79</ecNumber>
    </submittedName>
</protein>
<dbReference type="GO" id="GO:0051287">
    <property type="term" value="F:NAD binding"/>
    <property type="evidence" value="ECO:0007669"/>
    <property type="project" value="InterPro"/>
</dbReference>
<dbReference type="InterPro" id="IPR036291">
    <property type="entry name" value="NAD(P)-bd_dom_sf"/>
</dbReference>
<name>A0A1X6YRX7_9RHOB</name>
<evidence type="ECO:0000256" key="1">
    <source>
        <dbReference type="ARBA" id="ARBA00023002"/>
    </source>
</evidence>
<feature type="domain" description="D-isomer specific 2-hydroxyacid dehydrogenase NAD-binding" evidence="3">
    <location>
        <begin position="113"/>
        <end position="284"/>
    </location>
</feature>
<keyword evidence="4" id="KW-0670">Pyruvate</keyword>
<dbReference type="CDD" id="cd05300">
    <property type="entry name" value="2-Hacid_dh_1"/>
    <property type="match status" value="1"/>
</dbReference>
<dbReference type="RefSeq" id="WP_085804812.1">
    <property type="nucleotide sequence ID" value="NZ_FWFX01000003.1"/>
</dbReference>
<evidence type="ECO:0000256" key="2">
    <source>
        <dbReference type="ARBA" id="ARBA00023027"/>
    </source>
</evidence>
<dbReference type="PANTHER" id="PTHR43333:SF1">
    <property type="entry name" value="D-ISOMER SPECIFIC 2-HYDROXYACID DEHYDROGENASE NAD-BINDING DOMAIN-CONTAINING PROTEIN"/>
    <property type="match status" value="1"/>
</dbReference>
<dbReference type="Pfam" id="PF02826">
    <property type="entry name" value="2-Hacid_dh_C"/>
    <property type="match status" value="1"/>
</dbReference>
<dbReference type="PANTHER" id="PTHR43333">
    <property type="entry name" value="2-HACID_DH_C DOMAIN-CONTAINING PROTEIN"/>
    <property type="match status" value="1"/>
</dbReference>
<organism evidence="4 5">
    <name type="scientific">Roseovarius albus</name>
    <dbReference type="NCBI Taxonomy" id="1247867"/>
    <lineage>
        <taxon>Bacteria</taxon>
        <taxon>Pseudomonadati</taxon>
        <taxon>Pseudomonadota</taxon>
        <taxon>Alphaproteobacteria</taxon>
        <taxon>Rhodobacterales</taxon>
        <taxon>Roseobacteraceae</taxon>
        <taxon>Roseovarius</taxon>
    </lineage>
</organism>
<gene>
    <name evidence="4" type="primary">ghrA_2</name>
    <name evidence="4" type="ORF">ROA7450_01257</name>
</gene>
<dbReference type="Gene3D" id="3.40.50.720">
    <property type="entry name" value="NAD(P)-binding Rossmann-like Domain"/>
    <property type="match status" value="2"/>
</dbReference>
<dbReference type="SUPFAM" id="SSF51735">
    <property type="entry name" value="NAD(P)-binding Rossmann-fold domains"/>
    <property type="match status" value="1"/>
</dbReference>